<name>A0ABD6CBF6_9EURY</name>
<dbReference type="AlphaFoldDB" id="A0ABD6CBF6"/>
<keyword evidence="3" id="KW-1185">Reference proteome</keyword>
<keyword evidence="2" id="KW-0808">Transferase</keyword>
<dbReference type="EMBL" id="JBHUDJ010000003">
    <property type="protein sequence ID" value="MFD1587189.1"/>
    <property type="molecule type" value="Genomic_DNA"/>
</dbReference>
<dbReference type="Pfam" id="PF00535">
    <property type="entry name" value="Glycos_transf_2"/>
    <property type="match status" value="1"/>
</dbReference>
<dbReference type="RefSeq" id="WP_247374569.1">
    <property type="nucleotide sequence ID" value="NZ_JALLGV010000001.1"/>
</dbReference>
<sequence length="258" mass="28236">MSRSLGIVVPAFRPDAERLSSYVGALRERLDPAEIRVEIDVPSKEMVATLEDLPVSVGVSPYRRGKGAAITAGFERLEADVLAFADADGSTPASSMAAVVRPVLTDAADLAVGSRRHPDATIHSHQTLARRYLGDGFALLGRLLLDVDLHDFQCGAKAIAAPTWDRIRDHIYEPGFAWDIELIAMSAAVNQRIAEVPIDWEDQPGSTVSPIRTTLSMGRALFVARHRAKRLRDSRLHNVIAKGREEQPALIDRDDAEM</sequence>
<dbReference type="Proteomes" id="UP001597119">
    <property type="component" value="Unassembled WGS sequence"/>
</dbReference>
<gene>
    <name evidence="2" type="ORF">ACFR9U_09350</name>
</gene>
<dbReference type="PANTHER" id="PTHR10859:SF91">
    <property type="entry name" value="DOLICHYL-PHOSPHATE BETA-GLUCOSYLTRANSFERASE"/>
    <property type="match status" value="1"/>
</dbReference>
<proteinExistence type="predicted"/>
<dbReference type="EC" id="2.4.-.-" evidence="2"/>
<dbReference type="InterPro" id="IPR001173">
    <property type="entry name" value="Glyco_trans_2-like"/>
</dbReference>
<accession>A0ABD6CBF6</accession>
<keyword evidence="2" id="KW-0328">Glycosyltransferase</keyword>
<evidence type="ECO:0000313" key="3">
    <source>
        <dbReference type="Proteomes" id="UP001597119"/>
    </source>
</evidence>
<dbReference type="SUPFAM" id="SSF53448">
    <property type="entry name" value="Nucleotide-diphospho-sugar transferases"/>
    <property type="match status" value="1"/>
</dbReference>
<dbReference type="InterPro" id="IPR029044">
    <property type="entry name" value="Nucleotide-diphossugar_trans"/>
</dbReference>
<dbReference type="PANTHER" id="PTHR10859">
    <property type="entry name" value="GLYCOSYL TRANSFERASE"/>
    <property type="match status" value="1"/>
</dbReference>
<comment type="caution">
    <text evidence="2">The sequence shown here is derived from an EMBL/GenBank/DDBJ whole genome shotgun (WGS) entry which is preliminary data.</text>
</comment>
<reference evidence="2 3" key="1">
    <citation type="journal article" date="2019" name="Int. J. Syst. Evol. Microbiol.">
        <title>The Global Catalogue of Microorganisms (GCM) 10K type strain sequencing project: providing services to taxonomists for standard genome sequencing and annotation.</title>
        <authorList>
            <consortium name="The Broad Institute Genomics Platform"/>
            <consortium name="The Broad Institute Genome Sequencing Center for Infectious Disease"/>
            <person name="Wu L."/>
            <person name="Ma J."/>
        </authorList>
    </citation>
    <scope>NUCLEOTIDE SEQUENCE [LARGE SCALE GENOMIC DNA]</scope>
    <source>
        <strain evidence="2 3">CGMCC 1.12125</strain>
    </source>
</reference>
<feature type="domain" description="Glycosyltransferase 2-like" evidence="1">
    <location>
        <begin position="33"/>
        <end position="122"/>
    </location>
</feature>
<evidence type="ECO:0000313" key="2">
    <source>
        <dbReference type="EMBL" id="MFD1587189.1"/>
    </source>
</evidence>
<protein>
    <submittedName>
        <fullName evidence="2">Glycosyltransferase</fullName>
        <ecNumber evidence="2">2.4.-.-</ecNumber>
    </submittedName>
</protein>
<dbReference type="GO" id="GO:0016757">
    <property type="term" value="F:glycosyltransferase activity"/>
    <property type="evidence" value="ECO:0007669"/>
    <property type="project" value="UniProtKB-KW"/>
</dbReference>
<evidence type="ECO:0000259" key="1">
    <source>
        <dbReference type="Pfam" id="PF00535"/>
    </source>
</evidence>
<dbReference type="Gene3D" id="3.90.550.10">
    <property type="entry name" value="Spore Coat Polysaccharide Biosynthesis Protein SpsA, Chain A"/>
    <property type="match status" value="1"/>
</dbReference>
<organism evidence="2 3">
    <name type="scientific">Halorientalis brevis</name>
    <dbReference type="NCBI Taxonomy" id="1126241"/>
    <lineage>
        <taxon>Archaea</taxon>
        <taxon>Methanobacteriati</taxon>
        <taxon>Methanobacteriota</taxon>
        <taxon>Stenosarchaea group</taxon>
        <taxon>Halobacteria</taxon>
        <taxon>Halobacteriales</taxon>
        <taxon>Haloarculaceae</taxon>
        <taxon>Halorientalis</taxon>
    </lineage>
</organism>